<proteinExistence type="predicted"/>
<dbReference type="EMBL" id="CP019630">
    <property type="protein sequence ID" value="AQQ03884.1"/>
    <property type="molecule type" value="Genomic_DNA"/>
</dbReference>
<organism evidence="1 2">
    <name type="scientific">Roseibium algicola</name>
    <dbReference type="NCBI Taxonomy" id="2857014"/>
    <lineage>
        <taxon>Bacteria</taxon>
        <taxon>Pseudomonadati</taxon>
        <taxon>Pseudomonadota</taxon>
        <taxon>Alphaproteobacteria</taxon>
        <taxon>Hyphomicrobiales</taxon>
        <taxon>Stappiaceae</taxon>
        <taxon>Roseibium</taxon>
    </lineage>
</organism>
<gene>
    <name evidence="1" type="ORF">B0E33_10020</name>
</gene>
<name>A0ABN4WQ75_9HYPH</name>
<dbReference type="Proteomes" id="UP000188174">
    <property type="component" value="Chromosome"/>
</dbReference>
<reference evidence="1 2" key="1">
    <citation type="submission" date="2017-02" db="EMBL/GenBank/DDBJ databases">
        <authorList>
            <person name="Jeong S."/>
        </authorList>
    </citation>
    <scope>NUCLEOTIDE SEQUENCE [LARGE SCALE GENOMIC DNA]</scope>
    <source>
        <strain evidence="1 2">RMAR6-6</strain>
    </source>
</reference>
<evidence type="ECO:0000313" key="2">
    <source>
        <dbReference type="Proteomes" id="UP000188174"/>
    </source>
</evidence>
<sequence>MLPLCQLLRVQHKTCSPKGHPTMDGKLHGQFECTDIIRTELFHPHAFRFPEATAARSLFG</sequence>
<evidence type="ECO:0000313" key="1">
    <source>
        <dbReference type="EMBL" id="AQQ03884.1"/>
    </source>
</evidence>
<protein>
    <submittedName>
        <fullName evidence="1">Uncharacterized protein</fullName>
    </submittedName>
</protein>
<accession>A0ABN4WQ75</accession>
<keyword evidence="2" id="KW-1185">Reference proteome</keyword>